<proteinExistence type="predicted"/>
<evidence type="ECO:0000313" key="3">
    <source>
        <dbReference type="Proteomes" id="UP000304951"/>
    </source>
</evidence>
<dbReference type="EMBL" id="QZAF01000007">
    <property type="protein sequence ID" value="THV77279.1"/>
    <property type="molecule type" value="Genomic_DNA"/>
</dbReference>
<dbReference type="AlphaFoldDB" id="A0A4S8T1I4"/>
<evidence type="ECO:0000313" key="2">
    <source>
        <dbReference type="EMBL" id="THV77279.1"/>
    </source>
</evidence>
<accession>A0A4S8T1I4</accession>
<organism evidence="2 3">
    <name type="scientific">Aureobasidium pullulans</name>
    <name type="common">Black yeast</name>
    <name type="synonym">Pullularia pullulans</name>
    <dbReference type="NCBI Taxonomy" id="5580"/>
    <lineage>
        <taxon>Eukaryota</taxon>
        <taxon>Fungi</taxon>
        <taxon>Dikarya</taxon>
        <taxon>Ascomycota</taxon>
        <taxon>Pezizomycotina</taxon>
        <taxon>Dothideomycetes</taxon>
        <taxon>Dothideomycetidae</taxon>
        <taxon>Dothideales</taxon>
        <taxon>Saccotheciaceae</taxon>
        <taxon>Aureobasidium</taxon>
    </lineage>
</organism>
<name>A0A4S8T1I4_AURPU</name>
<dbReference type="SUPFAM" id="SSF50249">
    <property type="entry name" value="Nucleic acid-binding proteins"/>
    <property type="match status" value="1"/>
</dbReference>
<evidence type="ECO:0008006" key="4">
    <source>
        <dbReference type="Google" id="ProtNLM"/>
    </source>
</evidence>
<sequence>MNSSIQHAPSYLCLPPTLINPRLRFRLGSQMPPLEIKFLTGAPTATSLDWRDEGLLNNFSSALQRHLHRGDLGPPPTPGPTQPVAKWRAIPLAANKTFHESPILHTKTSRPSISALPRQVNNLKPVLNQEDEHDFLDHSFAFHADLQSSQIAPQDESLHDDSQEATFMTDDSIDSTFLDDDPTTTFLSTDISVAEDSGPRISVPHRIAGPVMSIKAIPKAEYLQHLQPQTMTVNLVVGIISIAPARTVTIRKGGYDMEIIELTVGDETKAGFTISSWHSAQDPRSKTVDQSRKVLQSLRPQDIVLIERVALSSFRGAVFGQSLNRKATKNTTAFTVLHKAHEFRSDSVQQSSLPPAIEHKLERVREWVSSFVGPSAKRKAQHEPLSHAGQKKGRKHALMEDFLPADSQP</sequence>
<dbReference type="Proteomes" id="UP000304951">
    <property type="component" value="Unassembled WGS sequence"/>
</dbReference>
<feature type="region of interest" description="Disordered" evidence="1">
    <location>
        <begin position="373"/>
        <end position="409"/>
    </location>
</feature>
<dbReference type="Gene3D" id="2.40.50.140">
    <property type="entry name" value="Nucleic acid-binding proteins"/>
    <property type="match status" value="1"/>
</dbReference>
<gene>
    <name evidence="2" type="ORF">D6D28_00457</name>
</gene>
<reference evidence="2 3" key="1">
    <citation type="submission" date="2018-10" db="EMBL/GenBank/DDBJ databases">
        <title>Fifty Aureobasidium pullulans genomes reveal a recombining polyextremotolerant generalist.</title>
        <authorList>
            <person name="Gostincar C."/>
            <person name="Turk M."/>
            <person name="Zajc J."/>
            <person name="Gunde-Cimerman N."/>
        </authorList>
    </citation>
    <scope>NUCLEOTIDE SEQUENCE [LARGE SCALE GENOMIC DNA]</scope>
    <source>
        <strain evidence="2 3">EXF-11900</strain>
    </source>
</reference>
<dbReference type="InterPro" id="IPR012340">
    <property type="entry name" value="NA-bd_OB-fold"/>
</dbReference>
<comment type="caution">
    <text evidence="2">The sequence shown here is derived from an EMBL/GenBank/DDBJ whole genome shotgun (WGS) entry which is preliminary data.</text>
</comment>
<protein>
    <recommendedName>
        <fullName evidence="4">Nucleic acid-binding protein</fullName>
    </recommendedName>
</protein>
<evidence type="ECO:0000256" key="1">
    <source>
        <dbReference type="SAM" id="MobiDB-lite"/>
    </source>
</evidence>